<comment type="caution">
    <text evidence="2">The sequence shown here is derived from an EMBL/GenBank/DDBJ whole genome shotgun (WGS) entry which is preliminary data.</text>
</comment>
<organism evidence="2 3">
    <name type="scientific">Gigaspora rosea</name>
    <dbReference type="NCBI Taxonomy" id="44941"/>
    <lineage>
        <taxon>Eukaryota</taxon>
        <taxon>Fungi</taxon>
        <taxon>Fungi incertae sedis</taxon>
        <taxon>Mucoromycota</taxon>
        <taxon>Glomeromycotina</taxon>
        <taxon>Glomeromycetes</taxon>
        <taxon>Diversisporales</taxon>
        <taxon>Gigasporaceae</taxon>
        <taxon>Gigaspora</taxon>
    </lineage>
</organism>
<protein>
    <submittedName>
        <fullName evidence="2">Uncharacterized protein</fullName>
    </submittedName>
</protein>
<dbReference type="EMBL" id="QKWP01001224">
    <property type="protein sequence ID" value="RIB10659.1"/>
    <property type="molecule type" value="Genomic_DNA"/>
</dbReference>
<keyword evidence="3" id="KW-1185">Reference proteome</keyword>
<evidence type="ECO:0000313" key="3">
    <source>
        <dbReference type="Proteomes" id="UP000266673"/>
    </source>
</evidence>
<sequence length="337" mass="38304">MLFKVNKWVYSSDTVWLATKISQVEQVSVRSTTESLKLIYEFLVGEPPKQWFSTSTLATWHKDVSQIQVKELLFCAQKVSSYGVMIDESTRGETKQFVVCLMFWNSDKNFLVAQITHLKDIKCCNGETIAKTVKEIIQASNLDVQNCLIKHPAMLLMLAWDFKYQFPFRTHWKYELIAAKQYLERYGAHIKFTSQFITMLEKCKNTPKAYLEKRKLFNSWLLDPILNEVLDLLNEQEFEKIIQDLEQGLEKAIHVTLEDFKVKNCNDFGLYKKITEDINFQCEFEDYCITKNSVLYKFPQIYDKNSGGGGGGDGGDGSGSGGGGGSGDGGGGGIEIF</sequence>
<dbReference type="AlphaFoldDB" id="A0A397UPJ5"/>
<proteinExistence type="predicted"/>
<accession>A0A397UPJ5</accession>
<evidence type="ECO:0000313" key="2">
    <source>
        <dbReference type="EMBL" id="RIB10659.1"/>
    </source>
</evidence>
<gene>
    <name evidence="2" type="ORF">C2G38_2205546</name>
</gene>
<name>A0A397UPJ5_9GLOM</name>
<reference evidence="2 3" key="1">
    <citation type="submission" date="2018-06" db="EMBL/GenBank/DDBJ databases">
        <title>Comparative genomics reveals the genomic features of Rhizophagus irregularis, R. cerebriforme, R. diaphanum and Gigaspora rosea, and their symbiotic lifestyle signature.</title>
        <authorList>
            <person name="Morin E."/>
            <person name="San Clemente H."/>
            <person name="Chen E.C.H."/>
            <person name="De La Providencia I."/>
            <person name="Hainaut M."/>
            <person name="Kuo A."/>
            <person name="Kohler A."/>
            <person name="Murat C."/>
            <person name="Tang N."/>
            <person name="Roy S."/>
            <person name="Loubradou J."/>
            <person name="Henrissat B."/>
            <person name="Grigoriev I.V."/>
            <person name="Corradi N."/>
            <person name="Roux C."/>
            <person name="Martin F.M."/>
        </authorList>
    </citation>
    <scope>NUCLEOTIDE SEQUENCE [LARGE SCALE GENOMIC DNA]</scope>
    <source>
        <strain evidence="2 3">DAOM 194757</strain>
    </source>
</reference>
<dbReference type="OrthoDB" id="2402354at2759"/>
<dbReference type="Proteomes" id="UP000266673">
    <property type="component" value="Unassembled WGS sequence"/>
</dbReference>
<evidence type="ECO:0000256" key="1">
    <source>
        <dbReference type="SAM" id="MobiDB-lite"/>
    </source>
</evidence>
<feature type="region of interest" description="Disordered" evidence="1">
    <location>
        <begin position="307"/>
        <end position="337"/>
    </location>
</feature>